<dbReference type="SMART" id="SM00382">
    <property type="entry name" value="AAA"/>
    <property type="match status" value="2"/>
</dbReference>
<evidence type="ECO:0000256" key="7">
    <source>
        <dbReference type="ARBA" id="ARBA00023054"/>
    </source>
</evidence>
<dbReference type="Gene3D" id="4.10.860.10">
    <property type="entry name" value="UVR domain"/>
    <property type="match status" value="1"/>
</dbReference>
<evidence type="ECO:0000259" key="11">
    <source>
        <dbReference type="PROSITE" id="PS51903"/>
    </source>
</evidence>
<dbReference type="CDD" id="cd00009">
    <property type="entry name" value="AAA"/>
    <property type="match status" value="1"/>
</dbReference>
<evidence type="ECO:0000256" key="2">
    <source>
        <dbReference type="ARBA" id="ARBA00008675"/>
    </source>
</evidence>
<dbReference type="InterPro" id="IPR036628">
    <property type="entry name" value="Clp_N_dom_sf"/>
</dbReference>
<reference evidence="13" key="1">
    <citation type="journal article" date="2024" name="Algal Res.">
        <title>Biochemical, toxicological and genomic investigation of a high-biomass producing Limnothrix strain isolated from Italian shallow drinking water reservoir.</title>
        <authorList>
            <person name="Simonazzi M."/>
            <person name="Shishido T.K."/>
            <person name="Delbaje E."/>
            <person name="Wahlsten M."/>
            <person name="Fewer D.P."/>
            <person name="Sivonen K."/>
            <person name="Pezzolesi L."/>
            <person name="Pistocchi R."/>
        </authorList>
    </citation>
    <scope>NUCLEOTIDE SEQUENCE [LARGE SCALE GENOMIC DNA]</scope>
    <source>
        <strain evidence="13">LRLZ20PSL1</strain>
    </source>
</reference>
<keyword evidence="5 12" id="KW-0067">ATP-binding</keyword>
<dbReference type="InterPro" id="IPR001943">
    <property type="entry name" value="UVR_dom"/>
</dbReference>
<dbReference type="SUPFAM" id="SSF52540">
    <property type="entry name" value="P-loop containing nucleoside triphosphate hydrolases"/>
    <property type="match status" value="2"/>
</dbReference>
<dbReference type="Proteomes" id="UP001604335">
    <property type="component" value="Unassembled WGS sequence"/>
</dbReference>
<keyword evidence="12" id="KW-0378">Hydrolase</keyword>
<dbReference type="GO" id="GO:0008233">
    <property type="term" value="F:peptidase activity"/>
    <property type="evidence" value="ECO:0007669"/>
    <property type="project" value="UniProtKB-KW"/>
</dbReference>
<evidence type="ECO:0000256" key="4">
    <source>
        <dbReference type="ARBA" id="ARBA00022741"/>
    </source>
</evidence>
<dbReference type="PROSITE" id="PS51903">
    <property type="entry name" value="CLP_R"/>
    <property type="match status" value="1"/>
</dbReference>
<sequence length="829" mass="90586">MFEYFTDRAIQAILLAQEESRRLGHRLVGSEQILLGLLGEQSSPAAQLLAAAGVTLEGARARVEALIGRGAGMVPDEVPFTPKVKALFEAALAEARQQGQKVVAPEHLLLAIIRDRDNSAVKVLRSMDVDPDQLRINLIRLLGETAAVAAGDRGESRRESTGDRTDSGNILATYCTNLTQAAIEDKLDPVVGRDREIERVVQILGRRTKNNPILIGEPGVGKTAIAEGLAQRIALADVPETLLDKQVYSLDMGRLLAGTQYRGAFEERLKELVSEVQRAGNVIVFIDEVHTLLGAGGMQGGLSAGNLLKPALARGQLQCLGATTLDEYRQYIERDAALERRFQPVKVGEPTPAEAIEILRGLRSTYETFHNVLMTDEAIAAAVTLADRYIADRFLPDKAIDLIDEAGSRARVSVGKKPAHIRDLEQQLAQTVEEKEQAVENQDFETAAKLRDRELVITEELAIARQAPATERPRPTITAEDIAEIVSLWTGVPVTQLSDAEVGQLLNLEAKLHERLIGQNEAIEAVSKALRRARSGLRNLERPIASFLFLGPTGVGKTELAKALANFMFGSDESIIRIDMSEFMEPQSTSKLIGSPPGFVGYGDGGQLTEAVRRRPYSLVLFDEVEKAHPDVFNLMLQLLDEGRLTDSQGRVVSFRNSLIVMTSNLGAKAIAKGGANLGFGLASDSAEGRYQAIRDRITDELKNFFRPEFLNRLDEVVVFRPLEKSEVRQIVDLLVVQVAGRLVEQDIRLTASDRFKDKVADEGFDSSLGARPLRRKVTQLLEDALAEAILSGRIKGGDRVLVDLADNGETLLDIQSQAINLRLPAGVS</sequence>
<gene>
    <name evidence="12" type="ORF">VPK24_10640</name>
</gene>
<dbReference type="Gene3D" id="3.40.50.300">
    <property type="entry name" value="P-loop containing nucleotide triphosphate hydrolases"/>
    <property type="match status" value="2"/>
</dbReference>
<proteinExistence type="inferred from homology"/>
<dbReference type="Pfam" id="PF02861">
    <property type="entry name" value="Clp_N"/>
    <property type="match status" value="1"/>
</dbReference>
<dbReference type="InterPro" id="IPR041546">
    <property type="entry name" value="ClpA/ClpB_AAA_lid"/>
</dbReference>
<dbReference type="Pfam" id="PF10431">
    <property type="entry name" value="ClpB_D2-small"/>
    <property type="match status" value="1"/>
</dbReference>
<evidence type="ECO:0000256" key="1">
    <source>
        <dbReference type="ARBA" id="ARBA00004496"/>
    </source>
</evidence>
<dbReference type="SMART" id="SM01086">
    <property type="entry name" value="ClpB_D2-small"/>
    <property type="match status" value="1"/>
</dbReference>
<evidence type="ECO:0000256" key="5">
    <source>
        <dbReference type="ARBA" id="ARBA00022840"/>
    </source>
</evidence>
<dbReference type="PROSITE" id="PS50151">
    <property type="entry name" value="UVR"/>
    <property type="match status" value="1"/>
</dbReference>
<evidence type="ECO:0000313" key="13">
    <source>
        <dbReference type="Proteomes" id="UP001604335"/>
    </source>
</evidence>
<dbReference type="CDD" id="cd19499">
    <property type="entry name" value="RecA-like_ClpB_Hsp104-like"/>
    <property type="match status" value="1"/>
</dbReference>
<dbReference type="PANTHER" id="PTHR11638:SF155">
    <property type="entry name" value="CHAPERONE PROTEIN CLPC1, CHLOROPLASTIC-LIKE"/>
    <property type="match status" value="1"/>
</dbReference>
<dbReference type="InterPro" id="IPR004176">
    <property type="entry name" value="Clp_R_N"/>
</dbReference>
<evidence type="ECO:0000256" key="6">
    <source>
        <dbReference type="ARBA" id="ARBA00023016"/>
    </source>
</evidence>
<dbReference type="Pfam" id="PF17871">
    <property type="entry name" value="AAA_lid_9"/>
    <property type="match status" value="1"/>
</dbReference>
<dbReference type="RefSeq" id="WP_393013023.1">
    <property type="nucleotide sequence ID" value="NZ_JAZAQF010000059.1"/>
</dbReference>
<dbReference type="GO" id="GO:0005524">
    <property type="term" value="F:ATP binding"/>
    <property type="evidence" value="ECO:0007669"/>
    <property type="project" value="UniProtKB-KW"/>
</dbReference>
<feature type="domain" description="UVR" evidence="10">
    <location>
        <begin position="425"/>
        <end position="460"/>
    </location>
</feature>
<evidence type="ECO:0000256" key="3">
    <source>
        <dbReference type="ARBA" id="ARBA00022737"/>
    </source>
</evidence>
<name>A0ABW7CB42_9CYAN</name>
<dbReference type="Gene3D" id="1.10.8.60">
    <property type="match status" value="2"/>
</dbReference>
<dbReference type="EMBL" id="JAZAQF010000059">
    <property type="protein sequence ID" value="MFG3818093.1"/>
    <property type="molecule type" value="Genomic_DNA"/>
</dbReference>
<keyword evidence="4" id="KW-0547">Nucleotide-binding</keyword>
<dbReference type="SUPFAM" id="SSF81923">
    <property type="entry name" value="Double Clp-N motif"/>
    <property type="match status" value="1"/>
</dbReference>
<evidence type="ECO:0000256" key="8">
    <source>
        <dbReference type="ARBA" id="ARBA00023186"/>
    </source>
</evidence>
<keyword evidence="8" id="KW-0143">Chaperone</keyword>
<evidence type="ECO:0000259" key="10">
    <source>
        <dbReference type="PROSITE" id="PS50151"/>
    </source>
</evidence>
<feature type="domain" description="Clp R" evidence="11">
    <location>
        <begin position="2"/>
        <end position="144"/>
    </location>
</feature>
<evidence type="ECO:0000313" key="12">
    <source>
        <dbReference type="EMBL" id="MFG3818093.1"/>
    </source>
</evidence>
<dbReference type="GO" id="GO:0006508">
    <property type="term" value="P:proteolysis"/>
    <property type="evidence" value="ECO:0007669"/>
    <property type="project" value="UniProtKB-KW"/>
</dbReference>
<accession>A0ABW7CB42</accession>
<dbReference type="InterPro" id="IPR027417">
    <property type="entry name" value="P-loop_NTPase"/>
</dbReference>
<dbReference type="InterPro" id="IPR003593">
    <property type="entry name" value="AAA+_ATPase"/>
</dbReference>
<dbReference type="Pfam" id="PF00004">
    <property type="entry name" value="AAA"/>
    <property type="match status" value="1"/>
</dbReference>
<evidence type="ECO:0000256" key="9">
    <source>
        <dbReference type="PROSITE-ProRule" id="PRU01251"/>
    </source>
</evidence>
<protein>
    <submittedName>
        <fullName evidence="12">ATP-dependent Clp protease ATP-binding subunit</fullName>
    </submittedName>
</protein>
<dbReference type="InterPro" id="IPR050130">
    <property type="entry name" value="ClpA_ClpB"/>
</dbReference>
<organism evidence="12 13">
    <name type="scientific">Limnothrix redekei LRLZ20PSL1</name>
    <dbReference type="NCBI Taxonomy" id="3112953"/>
    <lineage>
        <taxon>Bacteria</taxon>
        <taxon>Bacillati</taxon>
        <taxon>Cyanobacteriota</taxon>
        <taxon>Cyanophyceae</taxon>
        <taxon>Pseudanabaenales</taxon>
        <taxon>Pseudanabaenaceae</taxon>
        <taxon>Limnothrix</taxon>
    </lineage>
</organism>
<comment type="caution">
    <text evidence="12">The sequence shown here is derived from an EMBL/GenBank/DDBJ whole genome shotgun (WGS) entry which is preliminary data.</text>
</comment>
<dbReference type="InterPro" id="IPR019489">
    <property type="entry name" value="Clp_ATPase_C"/>
</dbReference>
<keyword evidence="7" id="KW-0175">Coiled coil</keyword>
<dbReference type="InterPro" id="IPR001270">
    <property type="entry name" value="ClpA/B"/>
</dbReference>
<keyword evidence="3 9" id="KW-0677">Repeat</keyword>
<dbReference type="InterPro" id="IPR003959">
    <property type="entry name" value="ATPase_AAA_core"/>
</dbReference>
<comment type="similarity">
    <text evidence="2">Belongs to the ClpA/ClpB family.</text>
</comment>
<keyword evidence="12" id="KW-0645">Protease</keyword>
<keyword evidence="13" id="KW-1185">Reference proteome</keyword>
<keyword evidence="6" id="KW-0346">Stress response</keyword>
<dbReference type="PANTHER" id="PTHR11638">
    <property type="entry name" value="ATP-DEPENDENT CLP PROTEASE"/>
    <property type="match status" value="1"/>
</dbReference>
<comment type="subcellular location">
    <subcellularLocation>
        <location evidence="1">Cytoplasm</location>
    </subcellularLocation>
</comment>
<dbReference type="Gene3D" id="1.10.1780.10">
    <property type="entry name" value="Clp, N-terminal domain"/>
    <property type="match status" value="1"/>
</dbReference>
<dbReference type="Pfam" id="PF07724">
    <property type="entry name" value="AAA_2"/>
    <property type="match status" value="1"/>
</dbReference>
<dbReference type="PRINTS" id="PR00300">
    <property type="entry name" value="CLPPROTEASEA"/>
</dbReference>